<dbReference type="RefSeq" id="WP_187660192.1">
    <property type="nucleotide sequence ID" value="NZ_JACTAB010000003.1"/>
</dbReference>
<name>A0ABU9DZ95_9FLAO</name>
<protein>
    <recommendedName>
        <fullName evidence="3">Lipocalin-like domain-containing protein</fullName>
    </recommendedName>
</protein>
<reference evidence="1 2" key="1">
    <citation type="submission" date="2024-04" db="EMBL/GenBank/DDBJ databases">
        <title>draft genome sequnece of Flavobacterium buctense JCM 30750.</title>
        <authorList>
            <person name="Kim D.-U."/>
        </authorList>
    </citation>
    <scope>NUCLEOTIDE SEQUENCE [LARGE SCALE GENOMIC DNA]</scope>
    <source>
        <strain evidence="1 2">JCM 30750</strain>
    </source>
</reference>
<evidence type="ECO:0008006" key="3">
    <source>
        <dbReference type="Google" id="ProtNLM"/>
    </source>
</evidence>
<proteinExistence type="predicted"/>
<evidence type="ECO:0000313" key="1">
    <source>
        <dbReference type="EMBL" id="MEK8179712.1"/>
    </source>
</evidence>
<evidence type="ECO:0000313" key="2">
    <source>
        <dbReference type="Proteomes" id="UP001491349"/>
    </source>
</evidence>
<accession>A0ABU9DZ95</accession>
<sequence length="138" mass="16254">MKKITTLFLTFLVISCQTNVKKEDLSKLNGYWEIKQVTLADGETKDYKVNETIDFFEVKDNAGFRQKVMPQFDGTFKTNGIKERLKIFTVDNSYFIECKTDYGKWNEEIITIEDSTLVLKNKQNLVYTYKKFKPFSLK</sequence>
<comment type="caution">
    <text evidence="1">The sequence shown here is derived from an EMBL/GenBank/DDBJ whole genome shotgun (WGS) entry which is preliminary data.</text>
</comment>
<gene>
    <name evidence="1" type="ORF">WMW71_05110</name>
</gene>
<dbReference type="PROSITE" id="PS51257">
    <property type="entry name" value="PROKAR_LIPOPROTEIN"/>
    <property type="match status" value="1"/>
</dbReference>
<organism evidence="1 2">
    <name type="scientific">Flavobacterium buctense</name>
    <dbReference type="NCBI Taxonomy" id="1648146"/>
    <lineage>
        <taxon>Bacteria</taxon>
        <taxon>Pseudomonadati</taxon>
        <taxon>Bacteroidota</taxon>
        <taxon>Flavobacteriia</taxon>
        <taxon>Flavobacteriales</taxon>
        <taxon>Flavobacteriaceae</taxon>
        <taxon>Flavobacterium</taxon>
    </lineage>
</organism>
<dbReference type="EMBL" id="JBBPCB010000002">
    <property type="protein sequence ID" value="MEK8179712.1"/>
    <property type="molecule type" value="Genomic_DNA"/>
</dbReference>
<keyword evidence="2" id="KW-1185">Reference proteome</keyword>
<dbReference type="Proteomes" id="UP001491349">
    <property type="component" value="Unassembled WGS sequence"/>
</dbReference>